<sequence length="134" mass="14886">MNFLRAATSAHSGAGANDASQEALTRCIDRLREIIESETRILKQGGHVDFDALNQRKTHALLEFLQVSRTAPPQSALQLGDRVQSLQKLLSENALLLERRLQATQEITNLIVHHIRESESDGTYSIRSPGMALK</sequence>
<dbReference type="AlphaFoldDB" id="A0AA48LZY8"/>
<name>A0AA48LZY8_9ZZZZ</name>
<evidence type="ECO:0008006" key="2">
    <source>
        <dbReference type="Google" id="ProtNLM"/>
    </source>
</evidence>
<protein>
    <recommendedName>
        <fullName evidence="2">Flagellar protein FlgN</fullName>
    </recommendedName>
</protein>
<organism evidence="1">
    <name type="scientific">freshwater sediment metagenome</name>
    <dbReference type="NCBI Taxonomy" id="556182"/>
    <lineage>
        <taxon>unclassified sequences</taxon>
        <taxon>metagenomes</taxon>
        <taxon>ecological metagenomes</taxon>
    </lineage>
</organism>
<proteinExistence type="predicted"/>
<evidence type="ECO:0000313" key="1">
    <source>
        <dbReference type="EMBL" id="CAJ0852729.1"/>
    </source>
</evidence>
<gene>
    <name evidence="1" type="ORF">AMST5_00581</name>
</gene>
<reference evidence="1" key="1">
    <citation type="submission" date="2023-07" db="EMBL/GenBank/DDBJ databases">
        <authorList>
            <person name="Pelsma A.J. K."/>
        </authorList>
    </citation>
    <scope>NUCLEOTIDE SEQUENCE</scope>
</reference>
<accession>A0AA48LZY8</accession>
<dbReference type="EMBL" id="OY288114">
    <property type="protein sequence ID" value="CAJ0852729.1"/>
    <property type="molecule type" value="Genomic_DNA"/>
</dbReference>